<keyword evidence="4" id="KW-0344">Guanine-nucleotide releasing factor</keyword>
<dbReference type="InterPro" id="IPR035892">
    <property type="entry name" value="C2_domain_sf"/>
</dbReference>
<dbReference type="PANTHER" id="PTHR23182:SF3">
    <property type="entry name" value="BREAKPOINT CLUSTER REGION PROTEIN"/>
    <property type="match status" value="1"/>
</dbReference>
<keyword evidence="6" id="KW-0966">Cell projection</keyword>
<dbReference type="SMART" id="SM00325">
    <property type="entry name" value="RhoGEF"/>
    <property type="match status" value="1"/>
</dbReference>
<keyword evidence="3" id="KW-0343">GTPase activation</keyword>
<feature type="domain" description="PH" evidence="9">
    <location>
        <begin position="572"/>
        <end position="729"/>
    </location>
</feature>
<dbReference type="PROSITE" id="PS00741">
    <property type="entry name" value="DH_1"/>
    <property type="match status" value="1"/>
</dbReference>
<dbReference type="GO" id="GO:0004674">
    <property type="term" value="F:protein serine/threonine kinase activity"/>
    <property type="evidence" value="ECO:0007669"/>
    <property type="project" value="InterPro"/>
</dbReference>
<feature type="region of interest" description="Disordered" evidence="8">
    <location>
        <begin position="103"/>
        <end position="131"/>
    </location>
</feature>
<dbReference type="SUPFAM" id="SSF49562">
    <property type="entry name" value="C2 domain (Calcium/lipid-binding domain, CaLB)"/>
    <property type="match status" value="1"/>
</dbReference>
<reference evidence="13" key="2">
    <citation type="submission" date="2025-09" db="UniProtKB">
        <authorList>
            <consortium name="Ensembl"/>
        </authorList>
    </citation>
    <scope>IDENTIFICATION</scope>
</reference>
<dbReference type="AlphaFoldDB" id="A0A8C6V380"/>
<dbReference type="SMART" id="SM00233">
    <property type="entry name" value="PH"/>
    <property type="match status" value="1"/>
</dbReference>
<dbReference type="InterPro" id="IPR001849">
    <property type="entry name" value="PH_domain"/>
</dbReference>
<feature type="domain" description="DH" evidence="11">
    <location>
        <begin position="362"/>
        <end position="555"/>
    </location>
</feature>
<dbReference type="GO" id="GO:0005085">
    <property type="term" value="F:guanyl-nucleotide exchange factor activity"/>
    <property type="evidence" value="ECO:0007669"/>
    <property type="project" value="UniProtKB-KW"/>
</dbReference>
<dbReference type="InterPro" id="IPR037769">
    <property type="entry name" value="Abr/Bcr"/>
</dbReference>
<evidence type="ECO:0000256" key="4">
    <source>
        <dbReference type="ARBA" id="ARBA00022658"/>
    </source>
</evidence>
<keyword evidence="14" id="KW-1185">Reference proteome</keyword>
<dbReference type="Gene3D" id="1.20.900.10">
    <property type="entry name" value="Dbl homology (DH) domain"/>
    <property type="match status" value="1"/>
</dbReference>
<dbReference type="InterPro" id="IPR036481">
    <property type="entry name" value="Bcr-Abl_oncoprot_oligo_sf"/>
</dbReference>
<dbReference type="PROSITE" id="PS50004">
    <property type="entry name" value="C2"/>
    <property type="match status" value="1"/>
</dbReference>
<evidence type="ECO:0000256" key="5">
    <source>
        <dbReference type="ARBA" id="ARBA00023018"/>
    </source>
</evidence>
<dbReference type="SUPFAM" id="SSF69036">
    <property type="entry name" value="Bcr-Abl oncoprotein oligomerization domain"/>
    <property type="match status" value="1"/>
</dbReference>
<feature type="coiled-coil region" evidence="7">
    <location>
        <begin position="28"/>
        <end position="55"/>
    </location>
</feature>
<dbReference type="InterPro" id="IPR000198">
    <property type="entry name" value="RhoGAP_dom"/>
</dbReference>
<keyword evidence="5" id="KW-0770">Synapse</keyword>
<dbReference type="SUPFAM" id="SSF48350">
    <property type="entry name" value="GTPase activation domain, GAP"/>
    <property type="match status" value="1"/>
</dbReference>
<evidence type="ECO:0000259" key="11">
    <source>
        <dbReference type="PROSITE" id="PS50010"/>
    </source>
</evidence>
<evidence type="ECO:0000256" key="8">
    <source>
        <dbReference type="SAM" id="MobiDB-lite"/>
    </source>
</evidence>
<dbReference type="Gene3D" id="4.10.280.30">
    <property type="entry name" value="Bcr-Abl oncoprotein oligomerisation domain"/>
    <property type="match status" value="1"/>
</dbReference>
<dbReference type="PROSITE" id="PS50010">
    <property type="entry name" value="DH_2"/>
    <property type="match status" value="1"/>
</dbReference>
<organism evidence="13 14">
    <name type="scientific">Neogobius melanostomus</name>
    <name type="common">round goby</name>
    <dbReference type="NCBI Taxonomy" id="47308"/>
    <lineage>
        <taxon>Eukaryota</taxon>
        <taxon>Metazoa</taxon>
        <taxon>Chordata</taxon>
        <taxon>Craniata</taxon>
        <taxon>Vertebrata</taxon>
        <taxon>Euteleostomi</taxon>
        <taxon>Actinopterygii</taxon>
        <taxon>Neopterygii</taxon>
        <taxon>Teleostei</taxon>
        <taxon>Neoteleostei</taxon>
        <taxon>Acanthomorphata</taxon>
        <taxon>Gobiaria</taxon>
        <taxon>Gobiiformes</taxon>
        <taxon>Gobioidei</taxon>
        <taxon>Gobiidae</taxon>
        <taxon>Benthophilinae</taxon>
        <taxon>Neogobiini</taxon>
        <taxon>Neogobius</taxon>
    </lineage>
</organism>
<dbReference type="Pfam" id="PF09036">
    <property type="entry name" value="Bcr-Abl_Oligo"/>
    <property type="match status" value="1"/>
</dbReference>
<proteinExistence type="predicted"/>
<dbReference type="Pfam" id="PF19057">
    <property type="entry name" value="PH_19"/>
    <property type="match status" value="1"/>
</dbReference>
<dbReference type="FunFam" id="1.10.555.10:FF:000004">
    <property type="entry name" value="active breakpoint cluster region-related protein-like"/>
    <property type="match status" value="1"/>
</dbReference>
<feature type="compositionally biased region" description="Low complexity" evidence="8">
    <location>
        <begin position="238"/>
        <end position="251"/>
    </location>
</feature>
<dbReference type="Proteomes" id="UP000694523">
    <property type="component" value="Unplaced"/>
</dbReference>
<dbReference type="Pfam" id="PF00168">
    <property type="entry name" value="C2"/>
    <property type="match status" value="1"/>
</dbReference>
<evidence type="ECO:0000313" key="13">
    <source>
        <dbReference type="Ensembl" id="ENSNMLP00000043178.1"/>
    </source>
</evidence>
<dbReference type="InterPro" id="IPR035899">
    <property type="entry name" value="DBL_dom_sf"/>
</dbReference>
<evidence type="ECO:0000256" key="2">
    <source>
        <dbReference type="ARBA" id="ARBA00004552"/>
    </source>
</evidence>
<dbReference type="InterPro" id="IPR011993">
    <property type="entry name" value="PH-like_dom_sf"/>
</dbReference>
<dbReference type="CDD" id="cd00160">
    <property type="entry name" value="RhoGEF"/>
    <property type="match status" value="1"/>
</dbReference>
<evidence type="ECO:0000256" key="3">
    <source>
        <dbReference type="ARBA" id="ARBA00022468"/>
    </source>
</evidence>
<dbReference type="Ensembl" id="ENSNMLT00000047940.1">
    <property type="protein sequence ID" value="ENSNMLP00000043178.1"/>
    <property type="gene ID" value="ENSNMLG00000025625.1"/>
</dbReference>
<dbReference type="CDD" id="cd04387">
    <property type="entry name" value="RhoGAP_Bcr"/>
    <property type="match status" value="1"/>
</dbReference>
<dbReference type="InterPro" id="IPR008936">
    <property type="entry name" value="Rho_GTPase_activation_prot"/>
</dbReference>
<evidence type="ECO:0000259" key="12">
    <source>
        <dbReference type="PROSITE" id="PS50238"/>
    </source>
</evidence>
<dbReference type="GO" id="GO:0005096">
    <property type="term" value="F:GTPase activator activity"/>
    <property type="evidence" value="ECO:0007669"/>
    <property type="project" value="UniProtKB-KW"/>
</dbReference>
<dbReference type="GO" id="GO:0016020">
    <property type="term" value="C:membrane"/>
    <property type="evidence" value="ECO:0007669"/>
    <property type="project" value="TreeGrafter"/>
</dbReference>
<dbReference type="PROSITE" id="PS50003">
    <property type="entry name" value="PH_DOMAIN"/>
    <property type="match status" value="1"/>
</dbReference>
<dbReference type="PANTHER" id="PTHR23182">
    <property type="entry name" value="BREAKPOINT CLUSTER REGION PROTEIN BCR"/>
    <property type="match status" value="1"/>
</dbReference>
<evidence type="ECO:0000259" key="9">
    <source>
        <dbReference type="PROSITE" id="PS50003"/>
    </source>
</evidence>
<dbReference type="SMART" id="SM00324">
    <property type="entry name" value="RhoGAP"/>
    <property type="match status" value="1"/>
</dbReference>
<evidence type="ECO:0000256" key="7">
    <source>
        <dbReference type="SAM" id="Coils"/>
    </source>
</evidence>
<comment type="subcellular location">
    <subcellularLocation>
        <location evidence="1">Cell projection</location>
        <location evidence="1">Axon</location>
    </subcellularLocation>
    <subcellularLocation>
        <location evidence="2">Cell projection</location>
        <location evidence="2">Dendritic spine</location>
    </subcellularLocation>
</comment>
<dbReference type="Pfam" id="PF00620">
    <property type="entry name" value="RhoGAP"/>
    <property type="match status" value="1"/>
</dbReference>
<dbReference type="InterPro" id="IPR001331">
    <property type="entry name" value="GDS_CDC24_CS"/>
</dbReference>
<feature type="compositionally biased region" description="Low complexity" evidence="8">
    <location>
        <begin position="337"/>
        <end position="353"/>
    </location>
</feature>
<name>A0A8C6V380_9GOBI</name>
<dbReference type="SUPFAM" id="SSF50729">
    <property type="entry name" value="PH domain-like"/>
    <property type="match status" value="1"/>
</dbReference>
<feature type="compositionally biased region" description="Low complexity" evidence="8">
    <location>
        <begin position="263"/>
        <end position="275"/>
    </location>
</feature>
<dbReference type="Gene3D" id="2.60.40.150">
    <property type="entry name" value="C2 domain"/>
    <property type="match status" value="1"/>
</dbReference>
<dbReference type="InterPro" id="IPR000008">
    <property type="entry name" value="C2_dom"/>
</dbReference>
<sequence length="1129" mass="127344">MVEPVGFVEAWRAQFPETDPPSMDLNSMGEIEQELDKCKSSIKDLEKEVNKERFRMIYLQTLLAKEKKSYDGQRWGFKPVLQNNNEVDSGQEMKIANKPVRCKSHPHGDLAKSRVSPVRQDADVSDIPTGPGSVAAIRSNFERIRRANSHTGADSRVVAVVGGNSSSNGDGAIEEDANLTWPRRSYSPGNFEEGYTPDCSSNENLTSSEEDFSSGQSSHVSPSPTTTYPVYRRDKSRSPSQNSRQSFESSSPPTPLPQKRGKQQGQGQVVVVVGSRGHKSGQVWPSDGESTTSSRTSHDNSLQGDLGMCHTPDDQTPDSFSGSPPQSPRRRSKSRSSRNTQSSGSLESSLSVELDQEKGLEMRKWVLSGILSSEETYLSHLEALLIPMKPLRAAATTSQPMLTVQQIETIFFKVPEMHEIHRDFYDALLPRVQDWSQQQCVGDLFQKLASQLGVYRAFVDNYKVAVETADKCCQANAQFAQICENLKIKSTKDCKDQSAKYSLETLLYKPIDRVTRSTLVLHDLLKHTPSSHPDLPLLQDALRISQNFLSSINEEITPRRQSMTVKKGEHRQLLRDCFMVELVEGSRKLRHVFLFTDLLLCAKLKKQAAGKGQQYDCKWYIPLADLTFQTLEDCESTPIPLFQDEEIDAVKIKISQIKNDIQREKRTTKAPKVIERLRKKLSEQESMLLLMSPNMAFRVANRNGKGFTFLISSDYERAEWREIIREQQKKCFKSFSLTSLELQMLTNSCVKLQTVHTIPMTLSKEEDESSGLYGFLNVIVHSASGLKQSLNLYCSLEVDSFGYFVNKAKTRVHRDSAEPNWNEEFEIELEGSQTLRLLCYEKCGSKKAKEDGELTDRILAKGQIKLDPQTLQNKDWQRTVIAMNGIEVKLSMKFTSREFSLKRMPSRKQSGVFGVKINVVTKRERSKVPLIVRQCVEEIERRGMEEVGIYRVSGVATDIQALKAAFDTNNKDVSLMMRDMDVNAIAGTLKLYFRELPEPLFTDELFPNFAGGIALSDSVARESCMLNLLLSLPEPNLVTFVFILDHLKRVAENESINKMSLHNLATVFGPTLLRPSEKDSKLNSSPISMNDCWSLEVMSQVQVLLYFLQLEAIPTPDSKRQSLLFSTEV</sequence>
<feature type="compositionally biased region" description="Polar residues" evidence="8">
    <location>
        <begin position="288"/>
        <end position="303"/>
    </location>
</feature>
<dbReference type="GO" id="GO:0035556">
    <property type="term" value="P:intracellular signal transduction"/>
    <property type="evidence" value="ECO:0007669"/>
    <property type="project" value="InterPro"/>
</dbReference>
<dbReference type="InterPro" id="IPR015123">
    <property type="entry name" value="Bcr-Abl_oncoprot_oligo"/>
</dbReference>
<dbReference type="Pfam" id="PF00621">
    <property type="entry name" value="RhoGEF"/>
    <property type="match status" value="1"/>
</dbReference>
<keyword evidence="7" id="KW-0175">Coiled coil</keyword>
<feature type="domain" description="Rho-GAP" evidence="12">
    <location>
        <begin position="915"/>
        <end position="1115"/>
    </location>
</feature>
<dbReference type="InterPro" id="IPR000219">
    <property type="entry name" value="DH_dom"/>
</dbReference>
<dbReference type="SMART" id="SM00239">
    <property type="entry name" value="C2"/>
    <property type="match status" value="1"/>
</dbReference>
<evidence type="ECO:0000256" key="6">
    <source>
        <dbReference type="ARBA" id="ARBA00023273"/>
    </source>
</evidence>
<reference evidence="13" key="1">
    <citation type="submission" date="2025-08" db="UniProtKB">
        <authorList>
            <consortium name="Ensembl"/>
        </authorList>
    </citation>
    <scope>IDENTIFICATION</scope>
</reference>
<dbReference type="Gene3D" id="1.10.555.10">
    <property type="entry name" value="Rho GTPase activation protein"/>
    <property type="match status" value="1"/>
</dbReference>
<feature type="compositionally biased region" description="Low complexity" evidence="8">
    <location>
        <begin position="158"/>
        <end position="171"/>
    </location>
</feature>
<dbReference type="GO" id="GO:0030424">
    <property type="term" value="C:axon"/>
    <property type="evidence" value="ECO:0007669"/>
    <property type="project" value="UniProtKB-SubCell"/>
</dbReference>
<feature type="compositionally biased region" description="Low complexity" evidence="8">
    <location>
        <begin position="213"/>
        <end position="223"/>
    </location>
</feature>
<dbReference type="GO" id="GO:0043197">
    <property type="term" value="C:dendritic spine"/>
    <property type="evidence" value="ECO:0007669"/>
    <property type="project" value="UniProtKB-SubCell"/>
</dbReference>
<dbReference type="Gene3D" id="2.30.29.30">
    <property type="entry name" value="Pleckstrin-homology domain (PH domain)/Phosphotyrosine-binding domain (PTB)"/>
    <property type="match status" value="1"/>
</dbReference>
<evidence type="ECO:0000256" key="1">
    <source>
        <dbReference type="ARBA" id="ARBA00004489"/>
    </source>
</evidence>
<dbReference type="CDD" id="cd08686">
    <property type="entry name" value="C2_ABR"/>
    <property type="match status" value="1"/>
</dbReference>
<evidence type="ECO:0000313" key="14">
    <source>
        <dbReference type="Proteomes" id="UP000694523"/>
    </source>
</evidence>
<protein>
    <submittedName>
        <fullName evidence="13">Si:dkey-91m11.5</fullName>
    </submittedName>
</protein>
<accession>A0A8C6V380</accession>
<evidence type="ECO:0000259" key="10">
    <source>
        <dbReference type="PROSITE" id="PS50004"/>
    </source>
</evidence>
<feature type="domain" description="C2" evidence="10">
    <location>
        <begin position="754"/>
        <end position="881"/>
    </location>
</feature>
<dbReference type="SUPFAM" id="SSF48065">
    <property type="entry name" value="DBL homology domain (DH-domain)"/>
    <property type="match status" value="1"/>
</dbReference>
<dbReference type="PROSITE" id="PS50238">
    <property type="entry name" value="RHOGAP"/>
    <property type="match status" value="1"/>
</dbReference>
<feature type="region of interest" description="Disordered" evidence="8">
    <location>
        <begin position="158"/>
        <end position="353"/>
    </location>
</feature>
<dbReference type="FunFam" id="2.60.40.150:FF:000057">
    <property type="entry name" value="active breakpoint cluster region-related protein isoform X1"/>
    <property type="match status" value="1"/>
</dbReference>